<evidence type="ECO:0000313" key="1">
    <source>
        <dbReference type="EMBL" id="WVY89477.1"/>
    </source>
</evidence>
<dbReference type="EMBL" id="CP144690">
    <property type="protein sequence ID" value="WVY89477.1"/>
    <property type="molecule type" value="Genomic_DNA"/>
</dbReference>
<name>A0AAQ3MEC7_VIGMU</name>
<dbReference type="AlphaFoldDB" id="A0AAQ3MEC7"/>
<keyword evidence="2" id="KW-1185">Reference proteome</keyword>
<accession>A0AAQ3MEC7</accession>
<evidence type="ECO:0000313" key="2">
    <source>
        <dbReference type="Proteomes" id="UP001374535"/>
    </source>
</evidence>
<protein>
    <submittedName>
        <fullName evidence="1">Uncharacterized protein</fullName>
    </submittedName>
</protein>
<gene>
    <name evidence="1" type="ORF">V8G54_034991</name>
</gene>
<organism evidence="1 2">
    <name type="scientific">Vigna mungo</name>
    <name type="common">Black gram</name>
    <name type="synonym">Phaseolus mungo</name>
    <dbReference type="NCBI Taxonomy" id="3915"/>
    <lineage>
        <taxon>Eukaryota</taxon>
        <taxon>Viridiplantae</taxon>
        <taxon>Streptophyta</taxon>
        <taxon>Embryophyta</taxon>
        <taxon>Tracheophyta</taxon>
        <taxon>Spermatophyta</taxon>
        <taxon>Magnoliopsida</taxon>
        <taxon>eudicotyledons</taxon>
        <taxon>Gunneridae</taxon>
        <taxon>Pentapetalae</taxon>
        <taxon>rosids</taxon>
        <taxon>fabids</taxon>
        <taxon>Fabales</taxon>
        <taxon>Fabaceae</taxon>
        <taxon>Papilionoideae</taxon>
        <taxon>50 kb inversion clade</taxon>
        <taxon>NPAAA clade</taxon>
        <taxon>indigoferoid/millettioid clade</taxon>
        <taxon>Phaseoleae</taxon>
        <taxon>Vigna</taxon>
    </lineage>
</organism>
<proteinExistence type="predicted"/>
<reference evidence="1 2" key="1">
    <citation type="journal article" date="2023" name="Life. Sci Alliance">
        <title>Evolutionary insights into 3D genome organization and epigenetic landscape of Vigna mungo.</title>
        <authorList>
            <person name="Junaid A."/>
            <person name="Singh B."/>
            <person name="Bhatia S."/>
        </authorList>
    </citation>
    <scope>NUCLEOTIDE SEQUENCE [LARGE SCALE GENOMIC DNA]</scope>
    <source>
        <strain evidence="1">Urdbean</strain>
    </source>
</reference>
<sequence length="132" mass="14497">MHSQEPIVSPSKTLFFSSGIAVVTPAYEHCDTPPHDVEARPLLLDEPGTLAGKRTPSLGGILDEWGTGGPASGGSFFLGELPFLIEVESGCGGYRRSHGDEMKRILLWWKERRGRGKRRNFGLWAVGSELIY</sequence>
<dbReference type="Proteomes" id="UP001374535">
    <property type="component" value="Chromosome 11"/>
</dbReference>